<gene>
    <name evidence="8" type="ORF">CANINC_001090</name>
</gene>
<dbReference type="InterPro" id="IPR051178">
    <property type="entry name" value="TfdA_dioxygenase"/>
</dbReference>
<dbReference type="PANTHER" id="PTHR43779:SF2">
    <property type="entry name" value="ALPHA-KETOGLUTARATE-DEPENDENT XANTHINE DIOXYGENASE XAN1"/>
    <property type="match status" value="1"/>
</dbReference>
<evidence type="ECO:0000256" key="4">
    <source>
        <dbReference type="ARBA" id="ARBA00022964"/>
    </source>
</evidence>
<protein>
    <recommendedName>
        <fullName evidence="7">TauD/TfdA-like domain-containing protein</fullName>
    </recommendedName>
</protein>
<reference evidence="8 9" key="1">
    <citation type="journal article" date="2019" name="Front. Genet.">
        <title>Whole-Genome Sequencing of the Opportunistic Yeast Pathogen Candida inconspicua Uncovers Its Hybrid Origin.</title>
        <authorList>
            <person name="Mixao V."/>
            <person name="Hansen A.P."/>
            <person name="Saus E."/>
            <person name="Boekhout T."/>
            <person name="Lass-Florl C."/>
            <person name="Gabaldon T."/>
        </authorList>
    </citation>
    <scope>NUCLEOTIDE SEQUENCE [LARGE SCALE GENOMIC DNA]</scope>
    <source>
        <strain evidence="8 9">CBS 180</strain>
    </source>
</reference>
<keyword evidence="4" id="KW-0223">Dioxygenase</keyword>
<keyword evidence="3" id="KW-0479">Metal-binding</keyword>
<dbReference type="EMBL" id="SELW01000165">
    <property type="protein sequence ID" value="TID30303.1"/>
    <property type="molecule type" value="Genomic_DNA"/>
</dbReference>
<dbReference type="InterPro" id="IPR042098">
    <property type="entry name" value="TauD-like_sf"/>
</dbReference>
<evidence type="ECO:0000256" key="6">
    <source>
        <dbReference type="ARBA" id="ARBA00023004"/>
    </source>
</evidence>
<dbReference type="Gene3D" id="3.60.130.10">
    <property type="entry name" value="Clavaminate synthase-like"/>
    <property type="match status" value="1"/>
</dbReference>
<comment type="similarity">
    <text evidence="2">Belongs to the TfdA dioxygenase family.</text>
</comment>
<dbReference type="AlphaFoldDB" id="A0A4T0X4X0"/>
<dbReference type="SUPFAM" id="SSF51197">
    <property type="entry name" value="Clavaminate synthase-like"/>
    <property type="match status" value="1"/>
</dbReference>
<dbReference type="OrthoDB" id="93019at2759"/>
<evidence type="ECO:0000313" key="9">
    <source>
        <dbReference type="Proteomes" id="UP000307173"/>
    </source>
</evidence>
<keyword evidence="6" id="KW-0408">Iron</keyword>
<evidence type="ECO:0000259" key="7">
    <source>
        <dbReference type="Pfam" id="PF02668"/>
    </source>
</evidence>
<dbReference type="Proteomes" id="UP000307173">
    <property type="component" value="Unassembled WGS sequence"/>
</dbReference>
<evidence type="ECO:0000256" key="2">
    <source>
        <dbReference type="ARBA" id="ARBA00005896"/>
    </source>
</evidence>
<evidence type="ECO:0000256" key="3">
    <source>
        <dbReference type="ARBA" id="ARBA00022723"/>
    </source>
</evidence>
<accession>A0A4T0X4X0</accession>
<sequence length="335" mass="37588">MTNKTLEITPQKPLGAVITLPSYTNDPSKLNDDDFAKLKSALLTYSVLVIKNQQDLSPESQHALNVRFDPSSATNYGHKEELFHSKKSILAKDGRCVPRRPEVMMVGNGSFDEGHEGMKEFKLEHPMHKTFHKKLLTEEELEAGQTRFYRWHIDAALYELSPPVVTTLLGLVVPNSSERQKIVYEDTGEEIDIAKGATAFASGKIAFDLLSDEDKAFVLDTTVDSKVKILPMVWTNPETGNHHLQVHGCCVYRLLDSKGNVVAELEDARKICQRLMRPAIGPSNVYCHDWKEGDLCIFHNRGVIHSVTGELDPNEKRLMHQCNIASGSDPELVIR</sequence>
<evidence type="ECO:0000256" key="1">
    <source>
        <dbReference type="ARBA" id="ARBA00001954"/>
    </source>
</evidence>
<evidence type="ECO:0000256" key="5">
    <source>
        <dbReference type="ARBA" id="ARBA00023002"/>
    </source>
</evidence>
<comment type="cofactor">
    <cofactor evidence="1">
        <name>Fe(2+)</name>
        <dbReference type="ChEBI" id="CHEBI:29033"/>
    </cofactor>
</comment>
<dbReference type="Pfam" id="PF02668">
    <property type="entry name" value="TauD"/>
    <property type="match status" value="1"/>
</dbReference>
<name>A0A4T0X4X0_9ASCO</name>
<evidence type="ECO:0000313" key="8">
    <source>
        <dbReference type="EMBL" id="TID30303.1"/>
    </source>
</evidence>
<dbReference type="GO" id="GO:0051213">
    <property type="term" value="F:dioxygenase activity"/>
    <property type="evidence" value="ECO:0007669"/>
    <property type="project" value="UniProtKB-KW"/>
</dbReference>
<dbReference type="GO" id="GO:0046872">
    <property type="term" value="F:metal ion binding"/>
    <property type="evidence" value="ECO:0007669"/>
    <property type="project" value="UniProtKB-KW"/>
</dbReference>
<feature type="domain" description="TauD/TfdA-like" evidence="7">
    <location>
        <begin position="25"/>
        <end position="322"/>
    </location>
</feature>
<dbReference type="InterPro" id="IPR003819">
    <property type="entry name" value="TauD/TfdA-like"/>
</dbReference>
<proteinExistence type="inferred from homology"/>
<keyword evidence="9" id="KW-1185">Reference proteome</keyword>
<dbReference type="STRING" id="52247.A0A4T0X4X0"/>
<organism evidence="8 9">
    <name type="scientific">Pichia inconspicua</name>
    <dbReference type="NCBI Taxonomy" id="52247"/>
    <lineage>
        <taxon>Eukaryota</taxon>
        <taxon>Fungi</taxon>
        <taxon>Dikarya</taxon>
        <taxon>Ascomycota</taxon>
        <taxon>Saccharomycotina</taxon>
        <taxon>Pichiomycetes</taxon>
        <taxon>Pichiales</taxon>
        <taxon>Pichiaceae</taxon>
        <taxon>Pichia</taxon>
    </lineage>
</organism>
<dbReference type="PANTHER" id="PTHR43779">
    <property type="entry name" value="DIOXYGENASE RV0097-RELATED"/>
    <property type="match status" value="1"/>
</dbReference>
<comment type="caution">
    <text evidence="8">The sequence shown here is derived from an EMBL/GenBank/DDBJ whole genome shotgun (WGS) entry which is preliminary data.</text>
</comment>
<keyword evidence="5" id="KW-0560">Oxidoreductase</keyword>